<dbReference type="Gene3D" id="1.10.10.10">
    <property type="entry name" value="Winged helix-like DNA-binding domain superfamily/Winged helix DNA-binding domain"/>
    <property type="match status" value="1"/>
</dbReference>
<organism evidence="2 3">
    <name type="scientific">Deinococcus arcticus</name>
    <dbReference type="NCBI Taxonomy" id="2136176"/>
    <lineage>
        <taxon>Bacteria</taxon>
        <taxon>Thermotogati</taxon>
        <taxon>Deinococcota</taxon>
        <taxon>Deinococci</taxon>
        <taxon>Deinococcales</taxon>
        <taxon>Deinococcaceae</taxon>
        <taxon>Deinococcus</taxon>
    </lineage>
</organism>
<dbReference type="PROSITE" id="PS50987">
    <property type="entry name" value="HTH_ARSR_2"/>
    <property type="match status" value="1"/>
</dbReference>
<dbReference type="InterPro" id="IPR036390">
    <property type="entry name" value="WH_DNA-bd_sf"/>
</dbReference>
<dbReference type="NCBIfam" id="NF033788">
    <property type="entry name" value="HTH_metalloreg"/>
    <property type="match status" value="1"/>
</dbReference>
<accession>A0A2T3WCD3</accession>
<dbReference type="Proteomes" id="UP000240317">
    <property type="component" value="Unassembled WGS sequence"/>
</dbReference>
<protein>
    <submittedName>
        <fullName evidence="2">Transcriptional regulator</fullName>
    </submittedName>
</protein>
<evidence type="ECO:0000313" key="2">
    <source>
        <dbReference type="EMBL" id="PTA69464.1"/>
    </source>
</evidence>
<dbReference type="InterPro" id="IPR011991">
    <property type="entry name" value="ArsR-like_HTH"/>
</dbReference>
<dbReference type="PANTHER" id="PTHR38600">
    <property type="entry name" value="TRANSCRIPTIONAL REGULATORY PROTEIN"/>
    <property type="match status" value="1"/>
</dbReference>
<dbReference type="AlphaFoldDB" id="A0A2T3WCD3"/>
<dbReference type="Pfam" id="PF12840">
    <property type="entry name" value="HTH_20"/>
    <property type="match status" value="1"/>
</dbReference>
<dbReference type="EMBL" id="PYSV01000001">
    <property type="protein sequence ID" value="PTA69464.1"/>
    <property type="molecule type" value="Genomic_DNA"/>
</dbReference>
<dbReference type="SUPFAM" id="SSF46785">
    <property type="entry name" value="Winged helix' DNA-binding domain"/>
    <property type="match status" value="1"/>
</dbReference>
<name>A0A2T3WCD3_9DEIO</name>
<comment type="caution">
    <text evidence="2">The sequence shown here is derived from an EMBL/GenBank/DDBJ whole genome shotgun (WGS) entry which is preliminary data.</text>
</comment>
<evidence type="ECO:0000259" key="1">
    <source>
        <dbReference type="PROSITE" id="PS50987"/>
    </source>
</evidence>
<proteinExistence type="predicted"/>
<reference evidence="2 3" key="1">
    <citation type="submission" date="2018-03" db="EMBL/GenBank/DDBJ databases">
        <title>Draft genome of Deinococcus sp. OD32.</title>
        <authorList>
            <person name="Wang X.-P."/>
            <person name="Du Z.-J."/>
        </authorList>
    </citation>
    <scope>NUCLEOTIDE SEQUENCE [LARGE SCALE GENOMIC DNA]</scope>
    <source>
        <strain evidence="2 3">OD32</strain>
    </source>
</reference>
<dbReference type="SMART" id="SM00418">
    <property type="entry name" value="HTH_ARSR"/>
    <property type="match status" value="1"/>
</dbReference>
<dbReference type="InterPro" id="IPR036388">
    <property type="entry name" value="WH-like_DNA-bd_sf"/>
</dbReference>
<gene>
    <name evidence="2" type="ORF">C8263_00025</name>
</gene>
<sequence length="114" mass="13153">MNTQTFQALADPHRLQMVELLRGAPLTVGELAARLDLKQPQASKHLRVLSDAGLIELRPQANRRICHLRPEPFQDLDDWLATFQELWKERFDRLDDYLRQLQTPAPSDDPGETP</sequence>
<keyword evidence="3" id="KW-1185">Reference proteome</keyword>
<dbReference type="PRINTS" id="PR00778">
    <property type="entry name" value="HTHARSR"/>
</dbReference>
<dbReference type="InterPro" id="IPR001845">
    <property type="entry name" value="HTH_ArsR_DNA-bd_dom"/>
</dbReference>
<dbReference type="OrthoDB" id="9799175at2"/>
<dbReference type="PANTHER" id="PTHR38600:SF1">
    <property type="entry name" value="TRANSCRIPTIONAL REGULATORY PROTEIN"/>
    <property type="match status" value="1"/>
</dbReference>
<dbReference type="CDD" id="cd00090">
    <property type="entry name" value="HTH_ARSR"/>
    <property type="match status" value="1"/>
</dbReference>
<dbReference type="GO" id="GO:0003700">
    <property type="term" value="F:DNA-binding transcription factor activity"/>
    <property type="evidence" value="ECO:0007669"/>
    <property type="project" value="InterPro"/>
</dbReference>
<evidence type="ECO:0000313" key="3">
    <source>
        <dbReference type="Proteomes" id="UP000240317"/>
    </source>
</evidence>
<dbReference type="RefSeq" id="WP_107136057.1">
    <property type="nucleotide sequence ID" value="NZ_PYSV01000001.1"/>
</dbReference>
<feature type="domain" description="HTH arsR-type" evidence="1">
    <location>
        <begin position="1"/>
        <end position="88"/>
    </location>
</feature>